<feature type="transmembrane region" description="Helical" evidence="1">
    <location>
        <begin position="58"/>
        <end position="77"/>
    </location>
</feature>
<dbReference type="EMBL" id="BRYB01001344">
    <property type="protein sequence ID" value="GMI23667.1"/>
    <property type="molecule type" value="Genomic_DNA"/>
</dbReference>
<comment type="caution">
    <text evidence="3">The sequence shown here is derived from an EMBL/GenBank/DDBJ whole genome shotgun (WGS) entry which is preliminary data.</text>
</comment>
<keyword evidence="1" id="KW-0472">Membrane</keyword>
<protein>
    <submittedName>
        <fullName evidence="3">Uncharacterized protein</fullName>
    </submittedName>
</protein>
<feature type="chain" id="PRO_5045323576" evidence="2">
    <location>
        <begin position="30"/>
        <end position="467"/>
    </location>
</feature>
<dbReference type="InterPro" id="IPR052017">
    <property type="entry name" value="TSUP"/>
</dbReference>
<dbReference type="PANTHER" id="PTHR30269:SF37">
    <property type="entry name" value="MEMBRANE TRANSPORTER PROTEIN"/>
    <property type="match status" value="1"/>
</dbReference>
<proteinExistence type="predicted"/>
<evidence type="ECO:0000313" key="3">
    <source>
        <dbReference type="EMBL" id="GMI23667.1"/>
    </source>
</evidence>
<organism evidence="3 4">
    <name type="scientific">Tetraparma gracilis</name>
    <dbReference type="NCBI Taxonomy" id="2962635"/>
    <lineage>
        <taxon>Eukaryota</taxon>
        <taxon>Sar</taxon>
        <taxon>Stramenopiles</taxon>
        <taxon>Ochrophyta</taxon>
        <taxon>Bolidophyceae</taxon>
        <taxon>Parmales</taxon>
        <taxon>Triparmaceae</taxon>
        <taxon>Tetraparma</taxon>
    </lineage>
</organism>
<dbReference type="Proteomes" id="UP001165060">
    <property type="component" value="Unassembled WGS sequence"/>
</dbReference>
<feature type="transmembrane region" description="Helical" evidence="1">
    <location>
        <begin position="113"/>
        <end position="130"/>
    </location>
</feature>
<keyword evidence="1" id="KW-1133">Transmembrane helix</keyword>
<evidence type="ECO:0000256" key="1">
    <source>
        <dbReference type="SAM" id="Phobius"/>
    </source>
</evidence>
<feature type="transmembrane region" description="Helical" evidence="1">
    <location>
        <begin position="447"/>
        <end position="466"/>
    </location>
</feature>
<feature type="transmembrane region" description="Helical" evidence="1">
    <location>
        <begin position="415"/>
        <end position="435"/>
    </location>
</feature>
<keyword evidence="2" id="KW-0732">Signal</keyword>
<accession>A0ABQ6MCC2</accession>
<keyword evidence="4" id="KW-1185">Reference proteome</keyword>
<reference evidence="3 4" key="1">
    <citation type="journal article" date="2023" name="Commun. Biol.">
        <title>Genome analysis of Parmales, the sister group of diatoms, reveals the evolutionary specialization of diatoms from phago-mixotrophs to photoautotrophs.</title>
        <authorList>
            <person name="Ban H."/>
            <person name="Sato S."/>
            <person name="Yoshikawa S."/>
            <person name="Yamada K."/>
            <person name="Nakamura Y."/>
            <person name="Ichinomiya M."/>
            <person name="Sato N."/>
            <person name="Blanc-Mathieu R."/>
            <person name="Endo H."/>
            <person name="Kuwata A."/>
            <person name="Ogata H."/>
        </authorList>
    </citation>
    <scope>NUCLEOTIDE SEQUENCE [LARGE SCALE GENOMIC DNA]</scope>
</reference>
<name>A0ABQ6MCC2_9STRA</name>
<feature type="signal peptide" evidence="2">
    <location>
        <begin position="1"/>
        <end position="29"/>
    </location>
</feature>
<evidence type="ECO:0000313" key="4">
    <source>
        <dbReference type="Proteomes" id="UP001165060"/>
    </source>
</evidence>
<gene>
    <name evidence="3" type="ORF">TeGR_g14040</name>
</gene>
<keyword evidence="1" id="KW-0812">Transmembrane</keyword>
<dbReference type="PANTHER" id="PTHR30269">
    <property type="entry name" value="TRANSMEMBRANE PROTEIN YFCA"/>
    <property type="match status" value="1"/>
</dbReference>
<evidence type="ECO:0000256" key="2">
    <source>
        <dbReference type="SAM" id="SignalP"/>
    </source>
</evidence>
<sequence length="467" mass="50667">MSSDTEDSLTTTFLVFILILSFLAPLLESSSGFGSAICFWLSYQLYSFFPGSQDDVPITVNSVVLTCQTVIGVLVILQARAWETADVPSVLVCGTLSAVVAPLGQLLVNSMPIAALKVCAAAGLLLYFFWRLSIHKMQQIGEQRSGVLWSERVAGEAGRRPSIRAEPARPSAIDVELGTLAMGLTDPPPAGLDSPQMDMYDRVPESERDDMWWNIAREERYGTRDDDSRRKGLSAEEERALVRKINNRFLKEKRGSGHTKMENVLGVSEDEVKRERALKKMGVSEKVYKVEKAMKKMGIEDEEELALRLSDAERRSSAMVELPPILSPPAAFKKPTTAEMLPMMVIAGVASGMCGGTLGMWGPPIIIWFHYLASMGLATKTTVRSSGVSIGFLNALGRWAGLAAGAEGVKTQLTWQIHLAVAGTTCVACFGGFVLQTKLDMARLKMVLDGILLACAISLGIGGLMGL</sequence>
<feature type="transmembrane region" description="Helical" evidence="1">
    <location>
        <begin position="89"/>
        <end position="107"/>
    </location>
</feature>
<feature type="transmembrane region" description="Helical" evidence="1">
    <location>
        <begin position="343"/>
        <end position="371"/>
    </location>
</feature>